<gene>
    <name evidence="2" type="ORF">Mal48_22840</name>
</gene>
<feature type="signal peptide" evidence="1">
    <location>
        <begin position="1"/>
        <end position="24"/>
    </location>
</feature>
<keyword evidence="1" id="KW-0732">Signal</keyword>
<dbReference type="OrthoDB" id="211826at2"/>
<accession>A0A517QN24</accession>
<dbReference type="Proteomes" id="UP000315724">
    <property type="component" value="Chromosome"/>
</dbReference>
<evidence type="ECO:0008006" key="4">
    <source>
        <dbReference type="Google" id="ProtNLM"/>
    </source>
</evidence>
<keyword evidence="3" id="KW-1185">Reference proteome</keyword>
<evidence type="ECO:0000256" key="1">
    <source>
        <dbReference type="SAM" id="SignalP"/>
    </source>
</evidence>
<evidence type="ECO:0000313" key="2">
    <source>
        <dbReference type="EMBL" id="QDT33032.1"/>
    </source>
</evidence>
<dbReference type="EMBL" id="CP036267">
    <property type="protein sequence ID" value="QDT33032.1"/>
    <property type="molecule type" value="Genomic_DNA"/>
</dbReference>
<organism evidence="2 3">
    <name type="scientific">Thalassoglobus polymorphus</name>
    <dbReference type="NCBI Taxonomy" id="2527994"/>
    <lineage>
        <taxon>Bacteria</taxon>
        <taxon>Pseudomonadati</taxon>
        <taxon>Planctomycetota</taxon>
        <taxon>Planctomycetia</taxon>
        <taxon>Planctomycetales</taxon>
        <taxon>Planctomycetaceae</taxon>
        <taxon>Thalassoglobus</taxon>
    </lineage>
</organism>
<proteinExistence type="predicted"/>
<evidence type="ECO:0000313" key="3">
    <source>
        <dbReference type="Proteomes" id="UP000315724"/>
    </source>
</evidence>
<protein>
    <recommendedName>
        <fullName evidence="4">Porin domain-containing protein</fullName>
    </recommendedName>
</protein>
<feature type="chain" id="PRO_5021941735" description="Porin domain-containing protein" evidence="1">
    <location>
        <begin position="25"/>
        <end position="414"/>
    </location>
</feature>
<dbReference type="KEGG" id="tpol:Mal48_22840"/>
<dbReference type="AlphaFoldDB" id="A0A517QN24"/>
<name>A0A517QN24_9PLAN</name>
<dbReference type="RefSeq" id="WP_145198732.1">
    <property type="nucleotide sequence ID" value="NZ_CP036267.1"/>
</dbReference>
<reference evidence="2 3" key="1">
    <citation type="submission" date="2019-02" db="EMBL/GenBank/DDBJ databases">
        <title>Deep-cultivation of Planctomycetes and their phenomic and genomic characterization uncovers novel biology.</title>
        <authorList>
            <person name="Wiegand S."/>
            <person name="Jogler M."/>
            <person name="Boedeker C."/>
            <person name="Pinto D."/>
            <person name="Vollmers J."/>
            <person name="Rivas-Marin E."/>
            <person name="Kohn T."/>
            <person name="Peeters S.H."/>
            <person name="Heuer A."/>
            <person name="Rast P."/>
            <person name="Oberbeckmann S."/>
            <person name="Bunk B."/>
            <person name="Jeske O."/>
            <person name="Meyerdierks A."/>
            <person name="Storesund J.E."/>
            <person name="Kallscheuer N."/>
            <person name="Luecker S."/>
            <person name="Lage O.M."/>
            <person name="Pohl T."/>
            <person name="Merkel B.J."/>
            <person name="Hornburger P."/>
            <person name="Mueller R.-W."/>
            <person name="Bruemmer F."/>
            <person name="Labrenz M."/>
            <person name="Spormann A.M."/>
            <person name="Op den Camp H."/>
            <person name="Overmann J."/>
            <person name="Amann R."/>
            <person name="Jetten M.S.M."/>
            <person name="Mascher T."/>
            <person name="Medema M.H."/>
            <person name="Devos D.P."/>
            <person name="Kaster A.-K."/>
            <person name="Ovreas L."/>
            <person name="Rohde M."/>
            <person name="Galperin M.Y."/>
            <person name="Jogler C."/>
        </authorList>
    </citation>
    <scope>NUCLEOTIDE SEQUENCE [LARGE SCALE GENOMIC DNA]</scope>
    <source>
        <strain evidence="2 3">Mal48</strain>
    </source>
</reference>
<sequence length="414" mass="44447" precursor="true">MLKRVCLAGMVTVTMLSLCQSGQAQVFFESDWLYYGRDSDSGRNVINGPESKSLSEGDFDYTSGYRLTLGGSLGDFDVDASFSQLDAWESGSSGIFNNFISMDGVAVPGDPGVFNSFADYTALNQAASYGSPMMGNNELTEGERLRPFNDPIFGQEDLVYSTMNRSNFREFEINVGSRRNVNWYRFSVGYRHIQLDERSGLTVGGVFDALDVDDGNPYDGTINDDPNNGLSNAALISTGMAHIGGSADGYDAFFVTGDPMMAIAPDLVAYQMLGKANNQLNGAQATVALRIINGEWITVEGIGKAGIYRNSLSGVIQETVVGSGNDDSVYRRTLSSSDTGAAFAGNLGLRSTVSLTDYINVIMGYEVLFLSGVALGAEQNDGLSTDLLGATRYQVQNDGTMIAHGSNLGLEILW</sequence>